<name>W7AGS1_9APIC</name>
<evidence type="ECO:0000256" key="1">
    <source>
        <dbReference type="SAM" id="MobiDB-lite"/>
    </source>
</evidence>
<reference evidence="2 3" key="1">
    <citation type="submission" date="2013-02" db="EMBL/GenBank/DDBJ databases">
        <title>The Genome Sequence of Plasmodium inui San Antonio 1.</title>
        <authorList>
            <consortium name="The Broad Institute Genome Sequencing Platform"/>
            <consortium name="The Broad Institute Genome Sequencing Center for Infectious Disease"/>
            <person name="Neafsey D."/>
            <person name="Cheeseman I."/>
            <person name="Volkman S."/>
            <person name="Adams J."/>
            <person name="Walker B."/>
            <person name="Young S.K."/>
            <person name="Zeng Q."/>
            <person name="Gargeya S."/>
            <person name="Fitzgerald M."/>
            <person name="Haas B."/>
            <person name="Abouelleil A."/>
            <person name="Alvarado L."/>
            <person name="Arachchi H.M."/>
            <person name="Berlin A.M."/>
            <person name="Chapman S.B."/>
            <person name="Dewar J."/>
            <person name="Goldberg J."/>
            <person name="Griggs A."/>
            <person name="Gujja S."/>
            <person name="Hansen M."/>
            <person name="Howarth C."/>
            <person name="Imamovic A."/>
            <person name="Larimer J."/>
            <person name="McCowan C."/>
            <person name="Murphy C."/>
            <person name="Neiman D."/>
            <person name="Pearson M."/>
            <person name="Priest M."/>
            <person name="Roberts A."/>
            <person name="Saif S."/>
            <person name="Shea T."/>
            <person name="Sisk P."/>
            <person name="Sykes S."/>
            <person name="Wortman J."/>
            <person name="Nusbaum C."/>
            <person name="Birren B."/>
        </authorList>
    </citation>
    <scope>NUCLEOTIDE SEQUENCE [LARGE SCALE GENOMIC DNA]</scope>
    <source>
        <strain evidence="2 3">San Antonio 1</strain>
    </source>
</reference>
<sequence length="83" mass="9637">MILNSSNQNEQTITNQLNPKKGTYEPKRVKLQGLNNKMEKIKVDQKILMTKGKDLIKNLPVEIRNVTGVDKRDSQKLRQNKDF</sequence>
<dbReference type="RefSeq" id="XP_008818920.1">
    <property type="nucleotide sequence ID" value="XM_008820698.1"/>
</dbReference>
<proteinExistence type="predicted"/>
<dbReference type="EMBL" id="KI965498">
    <property type="protein sequence ID" value="EUD64486.1"/>
    <property type="molecule type" value="Genomic_DNA"/>
</dbReference>
<keyword evidence="3" id="KW-1185">Reference proteome</keyword>
<dbReference type="AlphaFoldDB" id="W7AGS1"/>
<accession>W7AGS1</accession>
<protein>
    <submittedName>
        <fullName evidence="2">Uncharacterized protein</fullName>
    </submittedName>
</protein>
<dbReference type="GeneID" id="20040400"/>
<evidence type="ECO:0000313" key="2">
    <source>
        <dbReference type="EMBL" id="EUD64486.1"/>
    </source>
</evidence>
<gene>
    <name evidence="2" type="ORF">C922_05126</name>
</gene>
<feature type="compositionally biased region" description="Polar residues" evidence="1">
    <location>
        <begin position="1"/>
        <end position="18"/>
    </location>
</feature>
<dbReference type="VEuPathDB" id="PlasmoDB:C922_05126"/>
<evidence type="ECO:0000313" key="3">
    <source>
        <dbReference type="Proteomes" id="UP000030640"/>
    </source>
</evidence>
<feature type="region of interest" description="Disordered" evidence="1">
    <location>
        <begin position="1"/>
        <end position="26"/>
    </location>
</feature>
<organism evidence="2 3">
    <name type="scientific">Plasmodium inui San Antonio 1</name>
    <dbReference type="NCBI Taxonomy" id="1237626"/>
    <lineage>
        <taxon>Eukaryota</taxon>
        <taxon>Sar</taxon>
        <taxon>Alveolata</taxon>
        <taxon>Apicomplexa</taxon>
        <taxon>Aconoidasida</taxon>
        <taxon>Haemosporida</taxon>
        <taxon>Plasmodiidae</taxon>
        <taxon>Plasmodium</taxon>
        <taxon>Plasmodium (Plasmodium)</taxon>
    </lineage>
</organism>
<dbReference type="Proteomes" id="UP000030640">
    <property type="component" value="Unassembled WGS sequence"/>
</dbReference>